<protein>
    <submittedName>
        <fullName evidence="2">Uncharacterized protein</fullName>
    </submittedName>
</protein>
<proteinExistence type="predicted"/>
<organism evidence="2 3">
    <name type="scientific">Brassica cretica</name>
    <name type="common">Mustard</name>
    <dbReference type="NCBI Taxonomy" id="69181"/>
    <lineage>
        <taxon>Eukaryota</taxon>
        <taxon>Viridiplantae</taxon>
        <taxon>Streptophyta</taxon>
        <taxon>Embryophyta</taxon>
        <taxon>Tracheophyta</taxon>
        <taxon>Spermatophyta</taxon>
        <taxon>Magnoliopsida</taxon>
        <taxon>eudicotyledons</taxon>
        <taxon>Gunneridae</taxon>
        <taxon>Pentapetalae</taxon>
        <taxon>rosids</taxon>
        <taxon>malvids</taxon>
        <taxon>Brassicales</taxon>
        <taxon>Brassicaceae</taxon>
        <taxon>Brassiceae</taxon>
        <taxon>Brassica</taxon>
    </lineage>
</organism>
<keyword evidence="1" id="KW-1133">Transmembrane helix</keyword>
<name>A0A8S9H5E2_BRACR</name>
<keyword evidence="1" id="KW-0472">Membrane</keyword>
<feature type="transmembrane region" description="Helical" evidence="1">
    <location>
        <begin position="83"/>
        <end position="103"/>
    </location>
</feature>
<dbReference type="Proteomes" id="UP000712281">
    <property type="component" value="Unassembled WGS sequence"/>
</dbReference>
<evidence type="ECO:0000313" key="2">
    <source>
        <dbReference type="EMBL" id="KAF2551462.1"/>
    </source>
</evidence>
<comment type="caution">
    <text evidence="2">The sequence shown here is derived from an EMBL/GenBank/DDBJ whole genome shotgun (WGS) entry which is preliminary data.</text>
</comment>
<dbReference type="AlphaFoldDB" id="A0A8S9H5E2"/>
<sequence>MLHTAPTVDKKALPSNREEFQFSLISKTWKSTGTRALSIFTSRPRWSAITLGRMLTDAHVSHNACGNSIPFTMHSTANFPGSLFFFSVIISFIFSLASQNILLMSSSVSLVSLKNMHNLWVKYTSSNGFSNGILKTLFWKLSISFSLASLFRCLATFPFLFLKVLPIGALSTSIGSAASSECVLVVFGGLAEGLDCGLGALRRAMSIFGICTQYVRGERRSMGAGGCRSMVVSSIDALESPSIGFDLSSSIDVRSLAPIDTNAIRRSSSSFLLRNLLLAASPASPLARNHHL</sequence>
<gene>
    <name evidence="2" type="ORF">F2Q68_00036194</name>
</gene>
<evidence type="ECO:0000256" key="1">
    <source>
        <dbReference type="SAM" id="Phobius"/>
    </source>
</evidence>
<dbReference type="EMBL" id="QGKW02001988">
    <property type="protein sequence ID" value="KAF2551462.1"/>
    <property type="molecule type" value="Genomic_DNA"/>
</dbReference>
<reference evidence="2" key="1">
    <citation type="submission" date="2019-12" db="EMBL/GenBank/DDBJ databases">
        <title>Genome sequencing and annotation of Brassica cretica.</title>
        <authorList>
            <person name="Studholme D.J."/>
            <person name="Sarris P.F."/>
        </authorList>
    </citation>
    <scope>NUCLEOTIDE SEQUENCE</scope>
    <source>
        <strain evidence="2">PFS-001/15</strain>
        <tissue evidence="2">Leaf</tissue>
    </source>
</reference>
<keyword evidence="1" id="KW-0812">Transmembrane</keyword>
<accession>A0A8S9H5E2</accession>
<evidence type="ECO:0000313" key="3">
    <source>
        <dbReference type="Proteomes" id="UP000712281"/>
    </source>
</evidence>